<name>A0A930VKR1_9ACTN</name>
<keyword evidence="2" id="KW-0812">Transmembrane</keyword>
<organism evidence="3 4">
    <name type="scientific">Nocardioides agariphilus</name>
    <dbReference type="NCBI Taxonomy" id="433664"/>
    <lineage>
        <taxon>Bacteria</taxon>
        <taxon>Bacillati</taxon>
        <taxon>Actinomycetota</taxon>
        <taxon>Actinomycetes</taxon>
        <taxon>Propionibacteriales</taxon>
        <taxon>Nocardioidaceae</taxon>
        <taxon>Nocardioides</taxon>
    </lineage>
</organism>
<keyword evidence="2" id="KW-1133">Transmembrane helix</keyword>
<accession>A0A930VKR1</accession>
<proteinExistence type="predicted"/>
<protein>
    <submittedName>
        <fullName evidence="3">Uncharacterized protein</fullName>
    </submittedName>
</protein>
<dbReference type="AlphaFoldDB" id="A0A930VKR1"/>
<dbReference type="Proteomes" id="UP000660668">
    <property type="component" value="Unassembled WGS sequence"/>
</dbReference>
<dbReference type="RefSeq" id="WP_194696640.1">
    <property type="nucleotide sequence ID" value="NZ_JADKPO010000014.1"/>
</dbReference>
<gene>
    <name evidence="3" type="ORF">ISU10_12055</name>
</gene>
<feature type="region of interest" description="Disordered" evidence="1">
    <location>
        <begin position="199"/>
        <end position="219"/>
    </location>
</feature>
<comment type="caution">
    <text evidence="3">The sequence shown here is derived from an EMBL/GenBank/DDBJ whole genome shotgun (WGS) entry which is preliminary data.</text>
</comment>
<sequence length="219" mass="23692">MSPFATARRRRLLFVVVIVALLFFPLLSSLGTRALVERSGTDVTATVVETPRKGDAYLVGFRLPRAIDPDQHLYSAEVDHPTYDKAAETKQITVRVLKDRPSVHRVEGEIRSNTQYVVMGVGILLVLAVGLWWARTGRRRPTVRIRAAGPVEPADAADVGTLERDAGADVYEAVGTVVSADDAQVVLELGQRHVVVTLSGHPNPVPHGSPARARGPVIG</sequence>
<evidence type="ECO:0000256" key="2">
    <source>
        <dbReference type="SAM" id="Phobius"/>
    </source>
</evidence>
<evidence type="ECO:0000313" key="3">
    <source>
        <dbReference type="EMBL" id="MBF4768498.1"/>
    </source>
</evidence>
<feature type="transmembrane region" description="Helical" evidence="2">
    <location>
        <begin position="12"/>
        <end position="31"/>
    </location>
</feature>
<evidence type="ECO:0000313" key="4">
    <source>
        <dbReference type="Proteomes" id="UP000660668"/>
    </source>
</evidence>
<keyword evidence="4" id="KW-1185">Reference proteome</keyword>
<dbReference type="EMBL" id="JADKPO010000014">
    <property type="protein sequence ID" value="MBF4768498.1"/>
    <property type="molecule type" value="Genomic_DNA"/>
</dbReference>
<reference evidence="3" key="1">
    <citation type="submission" date="2020-11" db="EMBL/GenBank/DDBJ databases">
        <title>Nocardioides cynanchi sp. nov., isolated from soil of rhizosphere of Cynanchum wilfordii.</title>
        <authorList>
            <person name="Lee J.-S."/>
            <person name="Suh M.K."/>
            <person name="Kim J.-S."/>
        </authorList>
    </citation>
    <scope>NUCLEOTIDE SEQUENCE</scope>
    <source>
        <strain evidence="3">KCTC 19276</strain>
    </source>
</reference>
<evidence type="ECO:0000256" key="1">
    <source>
        <dbReference type="SAM" id="MobiDB-lite"/>
    </source>
</evidence>
<feature type="transmembrane region" description="Helical" evidence="2">
    <location>
        <begin position="116"/>
        <end position="134"/>
    </location>
</feature>
<keyword evidence="2" id="KW-0472">Membrane</keyword>